<gene>
    <name evidence="2" type="ORF">ACFSR2_18870</name>
</gene>
<keyword evidence="3" id="KW-1185">Reference proteome</keyword>
<proteinExistence type="predicted"/>
<evidence type="ECO:0000256" key="1">
    <source>
        <dbReference type="SAM" id="Phobius"/>
    </source>
</evidence>
<protein>
    <submittedName>
        <fullName evidence="2">Uncharacterized protein</fullName>
    </submittedName>
</protein>
<dbReference type="Proteomes" id="UP001597510">
    <property type="component" value="Unassembled WGS sequence"/>
</dbReference>
<organism evidence="2 3">
    <name type="scientific">Emticicia soli</name>
    <dbReference type="NCBI Taxonomy" id="2027878"/>
    <lineage>
        <taxon>Bacteria</taxon>
        <taxon>Pseudomonadati</taxon>
        <taxon>Bacteroidota</taxon>
        <taxon>Cytophagia</taxon>
        <taxon>Cytophagales</taxon>
        <taxon>Leadbetterellaceae</taxon>
        <taxon>Emticicia</taxon>
    </lineage>
</organism>
<comment type="caution">
    <text evidence="2">The sequence shown here is derived from an EMBL/GenBank/DDBJ whole genome shotgun (WGS) entry which is preliminary data.</text>
</comment>
<dbReference type="RefSeq" id="WP_340240639.1">
    <property type="nucleotide sequence ID" value="NZ_JBBEWC010000023.1"/>
</dbReference>
<reference evidence="3" key="1">
    <citation type="journal article" date="2019" name="Int. J. Syst. Evol. Microbiol.">
        <title>The Global Catalogue of Microorganisms (GCM) 10K type strain sequencing project: providing services to taxonomists for standard genome sequencing and annotation.</title>
        <authorList>
            <consortium name="The Broad Institute Genomics Platform"/>
            <consortium name="The Broad Institute Genome Sequencing Center for Infectious Disease"/>
            <person name="Wu L."/>
            <person name="Ma J."/>
        </authorList>
    </citation>
    <scope>NUCLEOTIDE SEQUENCE [LARGE SCALE GENOMIC DNA]</scope>
    <source>
        <strain evidence="3">KCTC 52344</strain>
    </source>
</reference>
<dbReference type="EMBL" id="JBHULC010000027">
    <property type="protein sequence ID" value="MFD2522966.1"/>
    <property type="molecule type" value="Genomic_DNA"/>
</dbReference>
<keyword evidence="1" id="KW-1133">Transmembrane helix</keyword>
<sequence>MKIFLNVLKWIIILALAVQLTLTISLFTSGYEIASSRTFNIIRDTTILLVLLGGVIYWKRKTK</sequence>
<accession>A0ABW5JDY1</accession>
<feature type="transmembrane region" description="Helical" evidence="1">
    <location>
        <begin position="7"/>
        <end position="27"/>
    </location>
</feature>
<keyword evidence="1" id="KW-0472">Membrane</keyword>
<name>A0ABW5JDY1_9BACT</name>
<keyword evidence="1" id="KW-0812">Transmembrane</keyword>
<evidence type="ECO:0000313" key="2">
    <source>
        <dbReference type="EMBL" id="MFD2522966.1"/>
    </source>
</evidence>
<evidence type="ECO:0000313" key="3">
    <source>
        <dbReference type="Proteomes" id="UP001597510"/>
    </source>
</evidence>
<feature type="transmembrane region" description="Helical" evidence="1">
    <location>
        <begin position="39"/>
        <end position="58"/>
    </location>
</feature>